<dbReference type="EMBL" id="CAIJDE010000064">
    <property type="protein sequence ID" value="CAC9976886.1"/>
    <property type="molecule type" value="Genomic_DNA"/>
</dbReference>
<feature type="signal peptide" evidence="1">
    <location>
        <begin position="1"/>
        <end position="26"/>
    </location>
</feature>
<evidence type="ECO:0008006" key="4">
    <source>
        <dbReference type="Google" id="ProtNLM"/>
    </source>
</evidence>
<sequence length="183" mass="20524">MKRNLLYRISITLFSAVLLLSCSSDLDFDQIDDFVLEPVFVANLAYFDVSADQIEDNGQGQQIPPDVEDFDIFKKKFLTDNLAKAELNFEIENTINRAFEIELQFIDVNNQVLETIDLAVPTYTGGSNIIKYPTEVFEGERLNLLKKTMKIGFIVTTVTGSGSGDITGNLKFKSGATVYMKIK</sequence>
<dbReference type="RefSeq" id="WP_180861638.1">
    <property type="nucleotide sequence ID" value="NZ_CAIJDE010000064.1"/>
</dbReference>
<name>A0A9N8J834_9FLAO</name>
<feature type="chain" id="PRO_5040398755" description="DUF4843 domain-containing protein" evidence="1">
    <location>
        <begin position="27"/>
        <end position="183"/>
    </location>
</feature>
<proteinExistence type="predicted"/>
<evidence type="ECO:0000313" key="3">
    <source>
        <dbReference type="Proteomes" id="UP000533639"/>
    </source>
</evidence>
<dbReference type="Proteomes" id="UP000533639">
    <property type="component" value="Unassembled WGS sequence"/>
</dbReference>
<accession>A0A9N8J834</accession>
<protein>
    <recommendedName>
        <fullName evidence="4">DUF4843 domain-containing protein</fullName>
    </recommendedName>
</protein>
<comment type="caution">
    <text evidence="2">The sequence shown here is derived from an EMBL/GenBank/DDBJ whole genome shotgun (WGS) entry which is preliminary data.</text>
</comment>
<keyword evidence="3" id="KW-1185">Reference proteome</keyword>
<organism evidence="2 3">
    <name type="scientific">Flavobacterium panici</name>
    <dbReference type="NCBI Taxonomy" id="2654843"/>
    <lineage>
        <taxon>Bacteria</taxon>
        <taxon>Pseudomonadati</taxon>
        <taxon>Bacteroidota</taxon>
        <taxon>Flavobacteriia</taxon>
        <taxon>Flavobacteriales</taxon>
        <taxon>Flavobacteriaceae</taxon>
        <taxon>Flavobacterium</taxon>
    </lineage>
</organism>
<gene>
    <name evidence="2" type="ORF">FLAPXU55_04614</name>
</gene>
<dbReference type="PROSITE" id="PS51257">
    <property type="entry name" value="PROKAR_LIPOPROTEIN"/>
    <property type="match status" value="1"/>
</dbReference>
<keyword evidence="1" id="KW-0732">Signal</keyword>
<evidence type="ECO:0000313" key="2">
    <source>
        <dbReference type="EMBL" id="CAC9976886.1"/>
    </source>
</evidence>
<reference evidence="2 3" key="1">
    <citation type="submission" date="2020-06" db="EMBL/GenBank/DDBJ databases">
        <authorList>
            <person name="Criscuolo A."/>
        </authorList>
    </citation>
    <scope>NUCLEOTIDE SEQUENCE [LARGE SCALE GENOMIC DNA]</scope>
    <source>
        <strain evidence="2">PXU-55</strain>
    </source>
</reference>
<dbReference type="AlphaFoldDB" id="A0A9N8J834"/>
<evidence type="ECO:0000256" key="1">
    <source>
        <dbReference type="SAM" id="SignalP"/>
    </source>
</evidence>